<accession>A0A150G046</accession>
<evidence type="ECO:0000256" key="2">
    <source>
        <dbReference type="ARBA" id="ARBA00022737"/>
    </source>
</evidence>
<evidence type="ECO:0000256" key="4">
    <source>
        <dbReference type="SAM" id="MobiDB-lite"/>
    </source>
</evidence>
<sequence length="500" mass="52544">MAVQGARCNAAGAPVRLLARNLAEGRFAGPPLSLRSAIPDRGHCIRAIDYDSARGVVLDVLVYGHCDDVWCVAFHPTRPARAATASERLVYLWDTASRSLERSALVGFAARAVAFSARPLEGDGATHHIAVGGAKGDIMVLLESTLQPVHRCRDSREGVTDIKYSPDGRLMAAATADTWIDIYAASRGYQRIQRCTGHSSTIRGIDWSTDGSILQSDSADLELLVWNARTGKQIPIPSRDTRFHTYTVRLGFPVMGIWPDGSDGTDVNAVCRSARGDLVATCDDDGLVKLFNCPAVLDDAPHRAYRGHSSHVMCVRFSADDSTLLSVGGYDWGMFQFAVVELTPMDHGPHLPQKVWGALDPEGRAFGWTFSPYDVQQPGGAGQQGGPGSEAGPSRGPSREPSSYGPPGAGSASAAAGDWGAAAVMAPPPPEGPPPSHALMPAAAGGSGGGYGELAGNAAPTRMYVSAGDDELGEGAEEAGERYPDLGPAGGDYGDGDDEY</sequence>
<dbReference type="AlphaFoldDB" id="A0A150G046"/>
<organism evidence="6 7">
    <name type="scientific">Gonium pectorale</name>
    <name type="common">Green alga</name>
    <dbReference type="NCBI Taxonomy" id="33097"/>
    <lineage>
        <taxon>Eukaryota</taxon>
        <taxon>Viridiplantae</taxon>
        <taxon>Chlorophyta</taxon>
        <taxon>core chlorophytes</taxon>
        <taxon>Chlorophyceae</taxon>
        <taxon>CS clade</taxon>
        <taxon>Chlamydomonadales</taxon>
        <taxon>Volvocaceae</taxon>
        <taxon>Gonium</taxon>
    </lineage>
</organism>
<keyword evidence="1 3" id="KW-0853">WD repeat</keyword>
<dbReference type="FunFam" id="2.130.10.10:FF:000320">
    <property type="entry name" value="echinoderm microtubule-associated protein-like 6"/>
    <property type="match status" value="1"/>
</dbReference>
<dbReference type="OrthoDB" id="47802at2759"/>
<feature type="domain" description="EML-like second beta-propeller" evidence="5">
    <location>
        <begin position="69"/>
        <end position="338"/>
    </location>
</feature>
<evidence type="ECO:0000313" key="7">
    <source>
        <dbReference type="Proteomes" id="UP000075714"/>
    </source>
</evidence>
<dbReference type="SMART" id="SM00320">
    <property type="entry name" value="WD40"/>
    <property type="match status" value="5"/>
</dbReference>
<dbReference type="Proteomes" id="UP000075714">
    <property type="component" value="Unassembled WGS sequence"/>
</dbReference>
<reference evidence="7" key="1">
    <citation type="journal article" date="2016" name="Nat. Commun.">
        <title>The Gonium pectorale genome demonstrates co-option of cell cycle regulation during the evolution of multicellularity.</title>
        <authorList>
            <person name="Hanschen E.R."/>
            <person name="Marriage T.N."/>
            <person name="Ferris P.J."/>
            <person name="Hamaji T."/>
            <person name="Toyoda A."/>
            <person name="Fujiyama A."/>
            <person name="Neme R."/>
            <person name="Noguchi H."/>
            <person name="Minakuchi Y."/>
            <person name="Suzuki M."/>
            <person name="Kawai-Toyooka H."/>
            <person name="Smith D.R."/>
            <person name="Sparks H."/>
            <person name="Anderson J."/>
            <person name="Bakaric R."/>
            <person name="Luria V."/>
            <person name="Karger A."/>
            <person name="Kirschner M.W."/>
            <person name="Durand P.M."/>
            <person name="Michod R.E."/>
            <person name="Nozaki H."/>
            <person name="Olson B.J."/>
        </authorList>
    </citation>
    <scope>NUCLEOTIDE SEQUENCE [LARGE SCALE GENOMIC DNA]</scope>
    <source>
        <strain evidence="7">NIES-2863</strain>
    </source>
</reference>
<dbReference type="InterPro" id="IPR036322">
    <property type="entry name" value="WD40_repeat_dom_sf"/>
</dbReference>
<evidence type="ECO:0000256" key="3">
    <source>
        <dbReference type="PROSITE-ProRule" id="PRU00221"/>
    </source>
</evidence>
<dbReference type="STRING" id="33097.A0A150G046"/>
<keyword evidence="7" id="KW-1185">Reference proteome</keyword>
<comment type="caution">
    <text evidence="6">The sequence shown here is derived from an EMBL/GenBank/DDBJ whole genome shotgun (WGS) entry which is preliminary data.</text>
</comment>
<feature type="compositionally biased region" description="Low complexity" evidence="4">
    <location>
        <begin position="390"/>
        <end position="425"/>
    </location>
</feature>
<gene>
    <name evidence="6" type="ORF">GPECTOR_124g490</name>
</gene>
<feature type="compositionally biased region" description="Acidic residues" evidence="4">
    <location>
        <begin position="468"/>
        <end position="478"/>
    </location>
</feature>
<evidence type="ECO:0000256" key="1">
    <source>
        <dbReference type="ARBA" id="ARBA00022574"/>
    </source>
</evidence>
<evidence type="ECO:0000259" key="5">
    <source>
        <dbReference type="Pfam" id="PF23414"/>
    </source>
</evidence>
<dbReference type="Pfam" id="PF23414">
    <property type="entry name" value="Beta-prop_EML_2"/>
    <property type="match status" value="1"/>
</dbReference>
<evidence type="ECO:0000313" key="6">
    <source>
        <dbReference type="EMBL" id="KXZ42690.1"/>
    </source>
</evidence>
<dbReference type="InterPro" id="IPR001680">
    <property type="entry name" value="WD40_rpt"/>
</dbReference>
<dbReference type="SUPFAM" id="SSF50978">
    <property type="entry name" value="WD40 repeat-like"/>
    <property type="match status" value="1"/>
</dbReference>
<feature type="region of interest" description="Disordered" evidence="4">
    <location>
        <begin position="468"/>
        <end position="500"/>
    </location>
</feature>
<dbReference type="EMBL" id="LSYV01000124">
    <property type="protein sequence ID" value="KXZ42690.1"/>
    <property type="molecule type" value="Genomic_DNA"/>
</dbReference>
<feature type="compositionally biased region" description="Pro residues" evidence="4">
    <location>
        <begin position="426"/>
        <end position="436"/>
    </location>
</feature>
<dbReference type="InterPro" id="IPR015943">
    <property type="entry name" value="WD40/YVTN_repeat-like_dom_sf"/>
</dbReference>
<feature type="repeat" description="WD" evidence="3">
    <location>
        <begin position="62"/>
        <end position="103"/>
    </location>
</feature>
<dbReference type="InterPro" id="IPR050630">
    <property type="entry name" value="WD_repeat_EMAP"/>
</dbReference>
<dbReference type="PROSITE" id="PS50082">
    <property type="entry name" value="WD_REPEATS_2"/>
    <property type="match status" value="2"/>
</dbReference>
<dbReference type="GO" id="GO:0008017">
    <property type="term" value="F:microtubule binding"/>
    <property type="evidence" value="ECO:0007669"/>
    <property type="project" value="TreeGrafter"/>
</dbReference>
<name>A0A150G046_GONPE</name>
<dbReference type="PROSITE" id="PS50294">
    <property type="entry name" value="WD_REPEATS_REGION"/>
    <property type="match status" value="1"/>
</dbReference>
<dbReference type="PANTHER" id="PTHR13720:SF33">
    <property type="entry name" value="HELP DOMAIN-CONTAINING PROTEIN"/>
    <property type="match status" value="1"/>
</dbReference>
<dbReference type="Gene3D" id="2.130.10.10">
    <property type="entry name" value="YVTN repeat-like/Quinoprotein amine dehydrogenase"/>
    <property type="match status" value="2"/>
</dbReference>
<dbReference type="PANTHER" id="PTHR13720">
    <property type="entry name" value="WD-40 REPEAT PROTEIN"/>
    <property type="match status" value="1"/>
</dbReference>
<feature type="repeat" description="WD" evidence="3">
    <location>
        <begin position="195"/>
        <end position="236"/>
    </location>
</feature>
<proteinExistence type="predicted"/>
<feature type="region of interest" description="Disordered" evidence="4">
    <location>
        <begin position="368"/>
        <end position="454"/>
    </location>
</feature>
<dbReference type="InterPro" id="IPR055442">
    <property type="entry name" value="Beta-prop_EML-like_2nd"/>
</dbReference>
<feature type="compositionally biased region" description="Gly residues" evidence="4">
    <location>
        <begin position="379"/>
        <end position="389"/>
    </location>
</feature>
<protein>
    <recommendedName>
        <fullName evidence="5">EML-like second beta-propeller domain-containing protein</fullName>
    </recommendedName>
</protein>
<keyword evidence="2" id="KW-0677">Repeat</keyword>